<dbReference type="STRING" id="225849.swp_4958"/>
<dbReference type="KEGG" id="swp:swp_4958"/>
<dbReference type="AlphaFoldDB" id="B8CV99"/>
<keyword evidence="1" id="KW-1133">Transmembrane helix</keyword>
<proteinExistence type="predicted"/>
<reference evidence="2 3" key="1">
    <citation type="journal article" date="2008" name="PLoS ONE">
        <title>Environmental adaptation: genomic analysis of the piezotolerant and psychrotolerant deep-sea iron reducing bacterium Shewanella piezotolerans WP3.</title>
        <authorList>
            <person name="Wang F."/>
            <person name="Wang J."/>
            <person name="Jian H."/>
            <person name="Zhang B."/>
            <person name="Li S."/>
            <person name="Wang F."/>
            <person name="Zeng X."/>
            <person name="Gao L."/>
            <person name="Bartlett D.H."/>
            <person name="Yu J."/>
            <person name="Hu S."/>
            <person name="Xiao X."/>
        </authorList>
    </citation>
    <scope>NUCLEOTIDE SEQUENCE [LARGE SCALE GENOMIC DNA]</scope>
    <source>
        <strain evidence="3">WP3 / JCM 13877</strain>
    </source>
</reference>
<evidence type="ECO:0000313" key="3">
    <source>
        <dbReference type="Proteomes" id="UP000000753"/>
    </source>
</evidence>
<name>B8CV99_SHEPW</name>
<accession>B8CV99</accession>
<dbReference type="HOGENOM" id="CLU_157989_0_0_6"/>
<organism evidence="2 3">
    <name type="scientific">Shewanella piezotolerans (strain WP3 / JCM 13877)</name>
    <dbReference type="NCBI Taxonomy" id="225849"/>
    <lineage>
        <taxon>Bacteria</taxon>
        <taxon>Pseudomonadati</taxon>
        <taxon>Pseudomonadota</taxon>
        <taxon>Gammaproteobacteria</taxon>
        <taxon>Alteromonadales</taxon>
        <taxon>Shewanellaceae</taxon>
        <taxon>Shewanella</taxon>
    </lineage>
</organism>
<dbReference type="Proteomes" id="UP000000753">
    <property type="component" value="Chromosome"/>
</dbReference>
<feature type="transmembrane region" description="Helical" evidence="1">
    <location>
        <begin position="22"/>
        <end position="44"/>
    </location>
</feature>
<keyword evidence="3" id="KW-1185">Reference proteome</keyword>
<dbReference type="eggNOG" id="ENOG50308K5">
    <property type="taxonomic scope" value="Bacteria"/>
</dbReference>
<protein>
    <submittedName>
        <fullName evidence="2">Uncharacterized protein</fullName>
    </submittedName>
</protein>
<gene>
    <name evidence="2" type="ordered locus">swp_4958</name>
</gene>
<dbReference type="EMBL" id="CP000472">
    <property type="protein sequence ID" value="ACJ31575.1"/>
    <property type="molecule type" value="Genomic_DNA"/>
</dbReference>
<keyword evidence="1" id="KW-0472">Membrane</keyword>
<evidence type="ECO:0000256" key="1">
    <source>
        <dbReference type="SAM" id="Phobius"/>
    </source>
</evidence>
<keyword evidence="1" id="KW-0812">Transmembrane</keyword>
<sequence>MKCSTCRLAHTVLQSLPVFYRVYSVLKFIAIFICCFVSGCSYWWGKQDANEQQFYHRINEAYDFEVTHCDSFAMARGKGRGAHALQEAKNQAMKYAEKLNGTHIVWLHIDQGEVVKVVAVIYKCQQ</sequence>
<evidence type="ECO:0000313" key="2">
    <source>
        <dbReference type="EMBL" id="ACJ31575.1"/>
    </source>
</evidence>